<dbReference type="EMBL" id="JACEFO010002109">
    <property type="protein sequence ID" value="KAF8681724.1"/>
    <property type="molecule type" value="Genomic_DNA"/>
</dbReference>
<evidence type="ECO:0000256" key="1">
    <source>
        <dbReference type="RuleBase" id="RU004915"/>
    </source>
</evidence>
<dbReference type="EC" id="3.2.2.22" evidence="1"/>
<dbReference type="PANTHER" id="PTHR33453">
    <property type="match status" value="1"/>
</dbReference>
<dbReference type="Gene3D" id="3.40.420.10">
    <property type="entry name" value="Ricin (A subunit), domain 1"/>
    <property type="match status" value="1"/>
</dbReference>
<dbReference type="InterPro" id="IPR001574">
    <property type="entry name" value="Ribosome_inactivat_prot"/>
</dbReference>
<evidence type="ECO:0000313" key="3">
    <source>
        <dbReference type="Proteomes" id="UP000636709"/>
    </source>
</evidence>
<dbReference type="GO" id="GO:0006952">
    <property type="term" value="P:defense response"/>
    <property type="evidence" value="ECO:0007669"/>
    <property type="project" value="UniProtKB-KW"/>
</dbReference>
<dbReference type="InterPro" id="IPR016138">
    <property type="entry name" value="Ribosome_inactivat_prot_sub1"/>
</dbReference>
<dbReference type="InterPro" id="IPR036041">
    <property type="entry name" value="Ribosome-inact_prot_sf"/>
</dbReference>
<keyword evidence="1" id="KW-0378">Hydrolase</keyword>
<organism evidence="2 3">
    <name type="scientific">Digitaria exilis</name>
    <dbReference type="NCBI Taxonomy" id="1010633"/>
    <lineage>
        <taxon>Eukaryota</taxon>
        <taxon>Viridiplantae</taxon>
        <taxon>Streptophyta</taxon>
        <taxon>Embryophyta</taxon>
        <taxon>Tracheophyta</taxon>
        <taxon>Spermatophyta</taxon>
        <taxon>Magnoliopsida</taxon>
        <taxon>Liliopsida</taxon>
        <taxon>Poales</taxon>
        <taxon>Poaceae</taxon>
        <taxon>PACMAD clade</taxon>
        <taxon>Panicoideae</taxon>
        <taxon>Panicodae</taxon>
        <taxon>Paniceae</taxon>
        <taxon>Anthephorinae</taxon>
        <taxon>Digitaria</taxon>
    </lineage>
</organism>
<dbReference type="OrthoDB" id="682273at2759"/>
<dbReference type="Pfam" id="PF00161">
    <property type="entry name" value="RIP"/>
    <property type="match status" value="1"/>
</dbReference>
<protein>
    <recommendedName>
        <fullName evidence="1">rRNA N-glycosylase</fullName>
        <ecNumber evidence="1">3.2.2.22</ecNumber>
    </recommendedName>
</protein>
<dbReference type="GO" id="GO:0030598">
    <property type="term" value="F:rRNA N-glycosylase activity"/>
    <property type="evidence" value="ECO:0007669"/>
    <property type="project" value="UniProtKB-EC"/>
</dbReference>
<reference evidence="2" key="1">
    <citation type="submission" date="2020-07" db="EMBL/GenBank/DDBJ databases">
        <title>Genome sequence and genetic diversity analysis of an under-domesticated orphan crop, white fonio (Digitaria exilis).</title>
        <authorList>
            <person name="Bennetzen J.L."/>
            <person name="Chen S."/>
            <person name="Ma X."/>
            <person name="Wang X."/>
            <person name="Yssel A.E.J."/>
            <person name="Chaluvadi S.R."/>
            <person name="Johnson M."/>
            <person name="Gangashetty P."/>
            <person name="Hamidou F."/>
            <person name="Sanogo M.D."/>
            <person name="Zwaenepoel A."/>
            <person name="Wallace J."/>
            <person name="Van De Peer Y."/>
            <person name="Van Deynze A."/>
        </authorList>
    </citation>
    <scope>NUCLEOTIDE SEQUENCE</scope>
    <source>
        <tissue evidence="2">Leaves</tissue>
    </source>
</reference>
<proteinExistence type="inferred from homology"/>
<keyword evidence="1" id="KW-0652">Protein synthesis inhibitor</keyword>
<dbReference type="GO" id="GO:0017148">
    <property type="term" value="P:negative regulation of translation"/>
    <property type="evidence" value="ECO:0007669"/>
    <property type="project" value="UniProtKB-KW"/>
</dbReference>
<accession>A0A835B117</accession>
<comment type="similarity">
    <text evidence="1">Belongs to the ribosome-inactivating protein family.</text>
</comment>
<dbReference type="GO" id="GO:0090729">
    <property type="term" value="F:toxin activity"/>
    <property type="evidence" value="ECO:0007669"/>
    <property type="project" value="UniProtKB-KW"/>
</dbReference>
<comment type="caution">
    <text evidence="2">The sequence shown here is derived from an EMBL/GenBank/DDBJ whole genome shotgun (WGS) entry which is preliminary data.</text>
</comment>
<dbReference type="AlphaFoldDB" id="A0A835B117"/>
<keyword evidence="1" id="KW-0800">Toxin</keyword>
<comment type="catalytic activity">
    <reaction evidence="1">
        <text>Endohydrolysis of the N-glycosidic bond at one specific adenosine on the 28S rRNA.</text>
        <dbReference type="EC" id="3.2.2.22"/>
    </reaction>
</comment>
<sequence length="246" mass="28107">MKRTNDSRYVDMVFKRLCDHPVLQDQNLFEKPMYWFMVLYGRLVSQRTELALRCDNLYLNGFSNAAGEWFSFKDAEYVIPGSTQLNFKANYASLMGNGDEEDDAPRGGEAWKKLIGLELGLRYILDAIEVLADCHRKETPESVLKLAIVRIVVVFIEAQRFPHIRELVRQAWSNPNGGKLDEFGAHLIVNWKDISCALLIWDGSADKNSWHKISEAKKMKRKLGITTAEEALAAVWPILQSNDCSH</sequence>
<name>A0A835B117_9POAL</name>
<keyword evidence="3" id="KW-1185">Reference proteome</keyword>
<dbReference type="PANTHER" id="PTHR33453:SF31">
    <property type="entry name" value="RRNA N-GLYCOSYLASE"/>
    <property type="match status" value="1"/>
</dbReference>
<dbReference type="SUPFAM" id="SSF56371">
    <property type="entry name" value="Ribosome inactivating proteins (RIP)"/>
    <property type="match status" value="1"/>
</dbReference>
<gene>
    <name evidence="2" type="ORF">HU200_045158</name>
</gene>
<evidence type="ECO:0000313" key="2">
    <source>
        <dbReference type="EMBL" id="KAF8681724.1"/>
    </source>
</evidence>
<keyword evidence="1" id="KW-0611">Plant defense</keyword>
<dbReference type="Proteomes" id="UP000636709">
    <property type="component" value="Unassembled WGS sequence"/>
</dbReference>